<sequence length="129" mass="13776">MWNDALATVGDYLRPLLAPATVASRPPGEDGPPSTPLIQLRRIGGRADPPVREHIRLDVWAWHTTEPDAWALALAARSAIWDAPGTLAGCYRVAEAAAPRSADDALGGMVRVWATYELTVRANDAIGPA</sequence>
<reference evidence="2" key="1">
    <citation type="journal article" date="2019" name="Int. J. Syst. Evol. Microbiol.">
        <title>The Global Catalogue of Microorganisms (GCM) 10K type strain sequencing project: providing services to taxonomists for standard genome sequencing and annotation.</title>
        <authorList>
            <consortium name="The Broad Institute Genomics Platform"/>
            <consortium name="The Broad Institute Genome Sequencing Center for Infectious Disease"/>
            <person name="Wu L."/>
            <person name="Ma J."/>
        </authorList>
    </citation>
    <scope>NUCLEOTIDE SEQUENCE [LARGE SCALE GENOMIC DNA]</scope>
    <source>
        <strain evidence="2">IBRC-M 10908</strain>
    </source>
</reference>
<protein>
    <recommendedName>
        <fullName evidence="3">DUF3168 domain-containing protein</fullName>
    </recommendedName>
</protein>
<organism evidence="1 2">
    <name type="scientific">Salininema proteolyticum</name>
    <dbReference type="NCBI Taxonomy" id="1607685"/>
    <lineage>
        <taxon>Bacteria</taxon>
        <taxon>Bacillati</taxon>
        <taxon>Actinomycetota</taxon>
        <taxon>Actinomycetes</taxon>
        <taxon>Glycomycetales</taxon>
        <taxon>Glycomycetaceae</taxon>
        <taxon>Salininema</taxon>
    </lineage>
</organism>
<gene>
    <name evidence="1" type="ORF">ACFPET_08385</name>
</gene>
<evidence type="ECO:0000313" key="2">
    <source>
        <dbReference type="Proteomes" id="UP001595823"/>
    </source>
</evidence>
<evidence type="ECO:0000313" key="1">
    <source>
        <dbReference type="EMBL" id="MFC4335213.1"/>
    </source>
</evidence>
<keyword evidence="2" id="KW-1185">Reference proteome</keyword>
<evidence type="ECO:0008006" key="3">
    <source>
        <dbReference type="Google" id="ProtNLM"/>
    </source>
</evidence>
<dbReference type="EMBL" id="JBHSDK010000012">
    <property type="protein sequence ID" value="MFC4335213.1"/>
    <property type="molecule type" value="Genomic_DNA"/>
</dbReference>
<accession>A0ABV8TXP7</accession>
<name>A0ABV8TXP7_9ACTN</name>
<comment type="caution">
    <text evidence="1">The sequence shown here is derived from an EMBL/GenBank/DDBJ whole genome shotgun (WGS) entry which is preliminary data.</text>
</comment>
<dbReference type="Proteomes" id="UP001595823">
    <property type="component" value="Unassembled WGS sequence"/>
</dbReference>
<proteinExistence type="predicted"/>
<dbReference type="RefSeq" id="WP_380619685.1">
    <property type="nucleotide sequence ID" value="NZ_JBHSDK010000012.1"/>
</dbReference>